<dbReference type="AlphaFoldDB" id="A0A4Z2JCT8"/>
<proteinExistence type="predicted"/>
<evidence type="ECO:0000313" key="2">
    <source>
        <dbReference type="Proteomes" id="UP000314294"/>
    </source>
</evidence>
<dbReference type="Proteomes" id="UP000314294">
    <property type="component" value="Unassembled WGS sequence"/>
</dbReference>
<sequence>MGLISFPALLCHSSDSQSEDPECALSASGIRGTLYPEVFSRKGFTTVAEVSVSKHRLRSASQTEQVRFFPEPVWAVAAEAEVSQAVTPCQRLVEETERVGEEGGGKFSSSNTATPTLLRRVNMQEAATHLLLRGLYFSMELRLELPSFPPTAYNQPSMDTRS</sequence>
<gene>
    <name evidence="1" type="ORF">EYF80_001991</name>
</gene>
<name>A0A4Z2JCT8_9TELE</name>
<comment type="caution">
    <text evidence="1">The sequence shown here is derived from an EMBL/GenBank/DDBJ whole genome shotgun (WGS) entry which is preliminary data.</text>
</comment>
<keyword evidence="2" id="KW-1185">Reference proteome</keyword>
<protein>
    <submittedName>
        <fullName evidence="1">Uncharacterized protein</fullName>
    </submittedName>
</protein>
<accession>A0A4Z2JCT8</accession>
<organism evidence="1 2">
    <name type="scientific">Liparis tanakae</name>
    <name type="common">Tanaka's snailfish</name>
    <dbReference type="NCBI Taxonomy" id="230148"/>
    <lineage>
        <taxon>Eukaryota</taxon>
        <taxon>Metazoa</taxon>
        <taxon>Chordata</taxon>
        <taxon>Craniata</taxon>
        <taxon>Vertebrata</taxon>
        <taxon>Euteleostomi</taxon>
        <taxon>Actinopterygii</taxon>
        <taxon>Neopterygii</taxon>
        <taxon>Teleostei</taxon>
        <taxon>Neoteleostei</taxon>
        <taxon>Acanthomorphata</taxon>
        <taxon>Eupercaria</taxon>
        <taxon>Perciformes</taxon>
        <taxon>Cottioidei</taxon>
        <taxon>Cottales</taxon>
        <taxon>Liparidae</taxon>
        <taxon>Liparis</taxon>
    </lineage>
</organism>
<dbReference type="EMBL" id="SRLO01000009">
    <property type="protein sequence ID" value="TNN87644.1"/>
    <property type="molecule type" value="Genomic_DNA"/>
</dbReference>
<reference evidence="1 2" key="1">
    <citation type="submission" date="2019-03" db="EMBL/GenBank/DDBJ databases">
        <title>First draft genome of Liparis tanakae, snailfish: a comprehensive survey of snailfish specific genes.</title>
        <authorList>
            <person name="Kim W."/>
            <person name="Song I."/>
            <person name="Jeong J.-H."/>
            <person name="Kim D."/>
            <person name="Kim S."/>
            <person name="Ryu S."/>
            <person name="Song J.Y."/>
            <person name="Lee S.K."/>
        </authorList>
    </citation>
    <scope>NUCLEOTIDE SEQUENCE [LARGE SCALE GENOMIC DNA]</scope>
    <source>
        <tissue evidence="1">Muscle</tissue>
    </source>
</reference>
<evidence type="ECO:0000313" key="1">
    <source>
        <dbReference type="EMBL" id="TNN87644.1"/>
    </source>
</evidence>